<name>A0A964BWR2_9CYAN</name>
<sequence length="87" mass="10271">MKKRIRHPSRGAFNAGKKSIHALQPQTNNRGESVTQYQKLTLWEQDNNRSRGESRRLIRQNKLLAVRYKGIWWVKVNPDCEDLLIDL</sequence>
<dbReference type="Proteomes" id="UP000729733">
    <property type="component" value="Unassembled WGS sequence"/>
</dbReference>
<comment type="caution">
    <text evidence="2">The sequence shown here is derived from an EMBL/GenBank/DDBJ whole genome shotgun (WGS) entry which is preliminary data.</text>
</comment>
<protein>
    <submittedName>
        <fullName evidence="2">Uncharacterized protein</fullName>
    </submittedName>
</protein>
<keyword evidence="3" id="KW-1185">Reference proteome</keyword>
<gene>
    <name evidence="2" type="ORF">I4641_23395</name>
</gene>
<evidence type="ECO:0000313" key="2">
    <source>
        <dbReference type="EMBL" id="MCC0179886.1"/>
    </source>
</evidence>
<evidence type="ECO:0000256" key="1">
    <source>
        <dbReference type="SAM" id="MobiDB-lite"/>
    </source>
</evidence>
<dbReference type="RefSeq" id="WP_229642981.1">
    <property type="nucleotide sequence ID" value="NZ_JADWDC010000130.1"/>
</dbReference>
<evidence type="ECO:0000313" key="3">
    <source>
        <dbReference type="Proteomes" id="UP000729733"/>
    </source>
</evidence>
<organism evidence="2 3">
    <name type="scientific">Waterburya agarophytonicola KI4</name>
    <dbReference type="NCBI Taxonomy" id="2874699"/>
    <lineage>
        <taxon>Bacteria</taxon>
        <taxon>Bacillati</taxon>
        <taxon>Cyanobacteriota</taxon>
        <taxon>Cyanophyceae</taxon>
        <taxon>Pleurocapsales</taxon>
        <taxon>Hyellaceae</taxon>
        <taxon>Waterburya</taxon>
        <taxon>Waterburya agarophytonicola</taxon>
    </lineage>
</organism>
<accession>A0A964BWR2</accession>
<reference evidence="2" key="1">
    <citation type="journal article" date="2021" name="Antonie Van Leeuwenhoek">
        <title>Draft genome and description of Waterburya agarophytonicola gen. nov. sp. nov. (Pleurocapsales, Cyanobacteria): a seaweed symbiont.</title>
        <authorList>
            <person name="Bonthond G."/>
            <person name="Shalygin S."/>
            <person name="Bayer T."/>
            <person name="Weinberger F."/>
        </authorList>
    </citation>
    <scope>NUCLEOTIDE SEQUENCE</scope>
    <source>
        <strain evidence="2">KI4</strain>
    </source>
</reference>
<dbReference type="EMBL" id="JADWDC010000130">
    <property type="protein sequence ID" value="MCC0179886.1"/>
    <property type="molecule type" value="Genomic_DNA"/>
</dbReference>
<feature type="region of interest" description="Disordered" evidence="1">
    <location>
        <begin position="1"/>
        <end position="32"/>
    </location>
</feature>
<dbReference type="AlphaFoldDB" id="A0A964BWR2"/>
<proteinExistence type="predicted"/>